<dbReference type="KEGG" id="dfl:DFE_0074"/>
<organism evidence="3 4">
    <name type="scientific">Desulfovibrio ferrophilus</name>
    <dbReference type="NCBI Taxonomy" id="241368"/>
    <lineage>
        <taxon>Bacteria</taxon>
        <taxon>Pseudomonadati</taxon>
        <taxon>Thermodesulfobacteriota</taxon>
        <taxon>Desulfovibrionia</taxon>
        <taxon>Desulfovibrionales</taxon>
        <taxon>Desulfovibrionaceae</taxon>
        <taxon>Desulfovibrio</taxon>
    </lineage>
</organism>
<sequence>MKPISILSALVLTAFIAVSTATGAHAFLGMFGKYQQVTPENGTVAIALTEVNDGKAHYYSMNAGDRDIRFFVIKSQDDVLRAAFDACDVCYREGKGYDQDGESMICNNCGQRFHSSRINEVKGGCNPAPLTRTIKGDKLIITQADIMTGAGYF</sequence>
<evidence type="ECO:0000313" key="4">
    <source>
        <dbReference type="Proteomes" id="UP000269883"/>
    </source>
</evidence>
<dbReference type="AlphaFoldDB" id="A0A2Z6AUA8"/>
<evidence type="ECO:0000313" key="3">
    <source>
        <dbReference type="EMBL" id="BBD06800.1"/>
    </source>
</evidence>
<gene>
    <name evidence="3" type="ORF">DFE_0074</name>
</gene>
<evidence type="ECO:0000256" key="1">
    <source>
        <dbReference type="SAM" id="SignalP"/>
    </source>
</evidence>
<dbReference type="CDD" id="cd15489">
    <property type="entry name" value="PHD_SF"/>
    <property type="match status" value="1"/>
</dbReference>
<dbReference type="EMBL" id="AP017378">
    <property type="protein sequence ID" value="BBD06800.1"/>
    <property type="molecule type" value="Genomic_DNA"/>
</dbReference>
<evidence type="ECO:0000259" key="2">
    <source>
        <dbReference type="Pfam" id="PF10080"/>
    </source>
</evidence>
<keyword evidence="4" id="KW-1185">Reference proteome</keyword>
<dbReference type="InterPro" id="IPR018758">
    <property type="entry name" value="FtrD-like"/>
</dbReference>
<feature type="signal peptide" evidence="1">
    <location>
        <begin position="1"/>
        <end position="26"/>
    </location>
</feature>
<proteinExistence type="predicted"/>
<dbReference type="Proteomes" id="UP000269883">
    <property type="component" value="Chromosome"/>
</dbReference>
<dbReference type="RefSeq" id="WP_232034829.1">
    <property type="nucleotide sequence ID" value="NZ_AP017378.1"/>
</dbReference>
<protein>
    <recommendedName>
        <fullName evidence="2">Membrane iron-sulfur containing protein FtrD-like domain-containing protein</fullName>
    </recommendedName>
</protein>
<feature type="domain" description="Membrane iron-sulfur containing protein FtrD-like" evidence="2">
    <location>
        <begin position="51"/>
        <end position="153"/>
    </location>
</feature>
<dbReference type="Pfam" id="PF10080">
    <property type="entry name" value="FtrD-like"/>
    <property type="match status" value="1"/>
</dbReference>
<reference evidence="3 4" key="1">
    <citation type="journal article" date="2018" name="Sci. Adv.">
        <title>Multi-heme cytochromes provide a pathway for survival in energy-limited environments.</title>
        <authorList>
            <person name="Deng X."/>
            <person name="Dohmae N."/>
            <person name="Nealson K.H."/>
            <person name="Hashimoto K."/>
            <person name="Okamoto A."/>
        </authorList>
    </citation>
    <scope>NUCLEOTIDE SEQUENCE [LARGE SCALE GENOMIC DNA]</scope>
    <source>
        <strain evidence="3 4">IS5</strain>
    </source>
</reference>
<accession>A0A2Z6AUA8</accession>
<keyword evidence="1" id="KW-0732">Signal</keyword>
<feature type="chain" id="PRO_5016340909" description="Membrane iron-sulfur containing protein FtrD-like domain-containing protein" evidence="1">
    <location>
        <begin position="27"/>
        <end position="153"/>
    </location>
</feature>
<name>A0A2Z6AUA8_9BACT</name>